<accession>A0A2P2J428</accession>
<feature type="compositionally biased region" description="Basic and acidic residues" evidence="1">
    <location>
        <begin position="1"/>
        <end position="12"/>
    </location>
</feature>
<sequence>MVQKTLHEHCGTSHEQGYIPHFKVPTPQ</sequence>
<protein>
    <submittedName>
        <fullName evidence="2">Uncharacterized protein</fullName>
    </submittedName>
</protein>
<dbReference type="AlphaFoldDB" id="A0A2P2J428"/>
<evidence type="ECO:0000313" key="2">
    <source>
        <dbReference type="EMBL" id="MBW88232.1"/>
    </source>
</evidence>
<evidence type="ECO:0000256" key="1">
    <source>
        <dbReference type="SAM" id="MobiDB-lite"/>
    </source>
</evidence>
<dbReference type="EMBL" id="GGEC01007749">
    <property type="protein sequence ID" value="MBW88232.1"/>
    <property type="molecule type" value="Transcribed_RNA"/>
</dbReference>
<reference evidence="2" key="1">
    <citation type="submission" date="2018-02" db="EMBL/GenBank/DDBJ databases">
        <title>Rhizophora mucronata_Transcriptome.</title>
        <authorList>
            <person name="Meera S.P."/>
            <person name="Sreeshan A."/>
            <person name="Augustine A."/>
        </authorList>
    </citation>
    <scope>NUCLEOTIDE SEQUENCE</scope>
    <source>
        <tissue evidence="2">Leaf</tissue>
    </source>
</reference>
<name>A0A2P2J428_RHIMU</name>
<feature type="region of interest" description="Disordered" evidence="1">
    <location>
        <begin position="1"/>
        <end position="28"/>
    </location>
</feature>
<organism evidence="2">
    <name type="scientific">Rhizophora mucronata</name>
    <name type="common">Asiatic mangrove</name>
    <dbReference type="NCBI Taxonomy" id="61149"/>
    <lineage>
        <taxon>Eukaryota</taxon>
        <taxon>Viridiplantae</taxon>
        <taxon>Streptophyta</taxon>
        <taxon>Embryophyta</taxon>
        <taxon>Tracheophyta</taxon>
        <taxon>Spermatophyta</taxon>
        <taxon>Magnoliopsida</taxon>
        <taxon>eudicotyledons</taxon>
        <taxon>Gunneridae</taxon>
        <taxon>Pentapetalae</taxon>
        <taxon>rosids</taxon>
        <taxon>fabids</taxon>
        <taxon>Malpighiales</taxon>
        <taxon>Rhizophoraceae</taxon>
        <taxon>Rhizophora</taxon>
    </lineage>
</organism>
<proteinExistence type="predicted"/>